<dbReference type="STRING" id="151549.A0A4C1W4Y5"/>
<dbReference type="OrthoDB" id="10017160at2759"/>
<evidence type="ECO:0000313" key="1">
    <source>
        <dbReference type="EMBL" id="GBP45175.1"/>
    </source>
</evidence>
<dbReference type="Proteomes" id="UP000299102">
    <property type="component" value="Unassembled WGS sequence"/>
</dbReference>
<keyword evidence="2" id="KW-1185">Reference proteome</keyword>
<dbReference type="PANTHER" id="PTHR46060">
    <property type="entry name" value="MARINER MOS1 TRANSPOSASE-LIKE PROTEIN"/>
    <property type="match status" value="1"/>
</dbReference>
<dbReference type="PANTHER" id="PTHR46060:SF1">
    <property type="entry name" value="MARINER MOS1 TRANSPOSASE-LIKE PROTEIN"/>
    <property type="match status" value="1"/>
</dbReference>
<gene>
    <name evidence="1" type="ORF">EVAR_25880_1</name>
</gene>
<dbReference type="AlphaFoldDB" id="A0A4C1W4Y5"/>
<dbReference type="EMBL" id="BGZK01000466">
    <property type="protein sequence ID" value="GBP45175.1"/>
    <property type="molecule type" value="Genomic_DNA"/>
</dbReference>
<proteinExistence type="predicted"/>
<sequence>MKKLCSRWIPHNLTEAQKTDRVTWCNAMYTRFKGASKLVWDVLTDDETWTHCYDPKTKQQSTIWIYRDEPKLSKVARERSASKRMIASFFNKTGHVANVTLENCRNVSSDWYTTIFWRKLLTNSKNNRKRRMILSHDNASSHTAKQTNKFLKEKNVELKKNAVYSPDLGPCDFLFAKN</sequence>
<accession>A0A4C1W4Y5</accession>
<organism evidence="1 2">
    <name type="scientific">Eumeta variegata</name>
    <name type="common">Bagworm moth</name>
    <name type="synonym">Eumeta japonica</name>
    <dbReference type="NCBI Taxonomy" id="151549"/>
    <lineage>
        <taxon>Eukaryota</taxon>
        <taxon>Metazoa</taxon>
        <taxon>Ecdysozoa</taxon>
        <taxon>Arthropoda</taxon>
        <taxon>Hexapoda</taxon>
        <taxon>Insecta</taxon>
        <taxon>Pterygota</taxon>
        <taxon>Neoptera</taxon>
        <taxon>Endopterygota</taxon>
        <taxon>Lepidoptera</taxon>
        <taxon>Glossata</taxon>
        <taxon>Ditrysia</taxon>
        <taxon>Tineoidea</taxon>
        <taxon>Psychidae</taxon>
        <taxon>Oiketicinae</taxon>
        <taxon>Eumeta</taxon>
    </lineage>
</organism>
<protein>
    <submittedName>
        <fullName evidence="1">Mariner Mos1 transposase</fullName>
    </submittedName>
</protein>
<comment type="caution">
    <text evidence="1">The sequence shown here is derived from an EMBL/GenBank/DDBJ whole genome shotgun (WGS) entry which is preliminary data.</text>
</comment>
<evidence type="ECO:0000313" key="2">
    <source>
        <dbReference type="Proteomes" id="UP000299102"/>
    </source>
</evidence>
<dbReference type="Gene3D" id="3.30.420.10">
    <property type="entry name" value="Ribonuclease H-like superfamily/Ribonuclease H"/>
    <property type="match status" value="1"/>
</dbReference>
<name>A0A4C1W4Y5_EUMVA</name>
<dbReference type="InterPro" id="IPR052709">
    <property type="entry name" value="Transposase-MT_Hybrid"/>
</dbReference>
<reference evidence="1 2" key="1">
    <citation type="journal article" date="2019" name="Commun. Biol.">
        <title>The bagworm genome reveals a unique fibroin gene that provides high tensile strength.</title>
        <authorList>
            <person name="Kono N."/>
            <person name="Nakamura H."/>
            <person name="Ohtoshi R."/>
            <person name="Tomita M."/>
            <person name="Numata K."/>
            <person name="Arakawa K."/>
        </authorList>
    </citation>
    <scope>NUCLEOTIDE SEQUENCE [LARGE SCALE GENOMIC DNA]</scope>
</reference>
<dbReference type="InterPro" id="IPR036397">
    <property type="entry name" value="RNaseH_sf"/>
</dbReference>
<dbReference type="GO" id="GO:0003676">
    <property type="term" value="F:nucleic acid binding"/>
    <property type="evidence" value="ECO:0007669"/>
    <property type="project" value="InterPro"/>
</dbReference>